<proteinExistence type="inferred from homology"/>
<feature type="transmembrane region" description="Helical" evidence="7">
    <location>
        <begin position="147"/>
        <end position="166"/>
    </location>
</feature>
<dbReference type="AlphaFoldDB" id="A0A6B1FWJ3"/>
<evidence type="ECO:0000259" key="8">
    <source>
        <dbReference type="PROSITE" id="PS50928"/>
    </source>
</evidence>
<accession>A0A6B1FWJ3</accession>
<dbReference type="CDD" id="cd06261">
    <property type="entry name" value="TM_PBP2"/>
    <property type="match status" value="1"/>
</dbReference>
<evidence type="ECO:0000256" key="3">
    <source>
        <dbReference type="ARBA" id="ARBA00022475"/>
    </source>
</evidence>
<dbReference type="Gene3D" id="1.10.3720.10">
    <property type="entry name" value="MetI-like"/>
    <property type="match status" value="1"/>
</dbReference>
<feature type="transmembrane region" description="Helical" evidence="7">
    <location>
        <begin position="78"/>
        <end position="102"/>
    </location>
</feature>
<dbReference type="InterPro" id="IPR035906">
    <property type="entry name" value="MetI-like_sf"/>
</dbReference>
<keyword evidence="5 7" id="KW-1133">Transmembrane helix</keyword>
<dbReference type="PANTHER" id="PTHR32243:SF18">
    <property type="entry name" value="INNER MEMBRANE ABC TRANSPORTER PERMEASE PROTEIN YCJP"/>
    <property type="match status" value="1"/>
</dbReference>
<protein>
    <submittedName>
        <fullName evidence="9">Carbohydrate ABC transporter permease</fullName>
    </submittedName>
</protein>
<dbReference type="InterPro" id="IPR050901">
    <property type="entry name" value="BP-dep_ABC_trans_perm"/>
</dbReference>
<dbReference type="GO" id="GO:0005886">
    <property type="term" value="C:plasma membrane"/>
    <property type="evidence" value="ECO:0007669"/>
    <property type="project" value="UniProtKB-SubCell"/>
</dbReference>
<evidence type="ECO:0000256" key="1">
    <source>
        <dbReference type="ARBA" id="ARBA00004651"/>
    </source>
</evidence>
<dbReference type="InterPro" id="IPR000515">
    <property type="entry name" value="MetI-like"/>
</dbReference>
<dbReference type="Pfam" id="PF00528">
    <property type="entry name" value="BPD_transp_1"/>
    <property type="match status" value="1"/>
</dbReference>
<organism evidence="9">
    <name type="scientific">Caldilineaceae bacterium SB0675_bin_29</name>
    <dbReference type="NCBI Taxonomy" id="2605266"/>
    <lineage>
        <taxon>Bacteria</taxon>
        <taxon>Bacillati</taxon>
        <taxon>Chloroflexota</taxon>
        <taxon>Caldilineae</taxon>
        <taxon>Caldilineales</taxon>
        <taxon>Caldilineaceae</taxon>
    </lineage>
</organism>
<feature type="transmembrane region" description="Helical" evidence="7">
    <location>
        <begin position="114"/>
        <end position="135"/>
    </location>
</feature>
<dbReference type="SUPFAM" id="SSF161098">
    <property type="entry name" value="MetI-like"/>
    <property type="match status" value="1"/>
</dbReference>
<sequence length="284" mass="31585">MKRASDLRFRYGYLIHQVFVVSLTTLSAIIILTPVVWMINAAMRPIKEVLTYPSRLDPSQLTFEYMASLIENELYRGYFLNSTIISLSTLAIVLVLGLLAAYGFSRFKMVGGRYMLLGIMALLMLPTVTLIVPYFRLAHLVGLYDTLFGLIVVNSAFILPICIWLLKGYMDAIPVDLEEAAMIDGCTRLQAMQKILVPLAVPGIVGTGTFVFVFAWNEFLLAVTLTDSPGSQPLTIGLAAFFGQFVRDWNSIMALSTITSIPLMIIFVLFQRWVVQGMTSGAVK</sequence>
<dbReference type="PROSITE" id="PS50928">
    <property type="entry name" value="ABC_TM1"/>
    <property type="match status" value="1"/>
</dbReference>
<feature type="domain" description="ABC transmembrane type-1" evidence="8">
    <location>
        <begin position="79"/>
        <end position="270"/>
    </location>
</feature>
<dbReference type="GO" id="GO:0055085">
    <property type="term" value="P:transmembrane transport"/>
    <property type="evidence" value="ECO:0007669"/>
    <property type="project" value="InterPro"/>
</dbReference>
<feature type="transmembrane region" description="Helical" evidence="7">
    <location>
        <begin position="12"/>
        <end position="39"/>
    </location>
</feature>
<evidence type="ECO:0000256" key="5">
    <source>
        <dbReference type="ARBA" id="ARBA00022989"/>
    </source>
</evidence>
<evidence type="ECO:0000256" key="7">
    <source>
        <dbReference type="RuleBase" id="RU363032"/>
    </source>
</evidence>
<dbReference type="PANTHER" id="PTHR32243">
    <property type="entry name" value="MALTOSE TRANSPORT SYSTEM PERMEASE-RELATED"/>
    <property type="match status" value="1"/>
</dbReference>
<keyword evidence="4 7" id="KW-0812">Transmembrane</keyword>
<keyword evidence="3" id="KW-1003">Cell membrane</keyword>
<dbReference type="EMBL" id="VYDA01000160">
    <property type="protein sequence ID" value="MYH60989.1"/>
    <property type="molecule type" value="Genomic_DNA"/>
</dbReference>
<keyword evidence="6 7" id="KW-0472">Membrane</keyword>
<keyword evidence="2 7" id="KW-0813">Transport</keyword>
<evidence type="ECO:0000256" key="2">
    <source>
        <dbReference type="ARBA" id="ARBA00022448"/>
    </source>
</evidence>
<reference evidence="9" key="1">
    <citation type="submission" date="2019-09" db="EMBL/GenBank/DDBJ databases">
        <title>Characterisation of the sponge microbiome using genome-centric metagenomics.</title>
        <authorList>
            <person name="Engelberts J.P."/>
            <person name="Robbins S.J."/>
            <person name="De Goeij J.M."/>
            <person name="Aranda M."/>
            <person name="Bell S.C."/>
            <person name="Webster N.S."/>
        </authorList>
    </citation>
    <scope>NUCLEOTIDE SEQUENCE</scope>
    <source>
        <strain evidence="9">SB0675_bin_29</strain>
    </source>
</reference>
<comment type="subcellular location">
    <subcellularLocation>
        <location evidence="1 7">Cell membrane</location>
        <topology evidence="1 7">Multi-pass membrane protein</topology>
    </subcellularLocation>
</comment>
<evidence type="ECO:0000313" key="9">
    <source>
        <dbReference type="EMBL" id="MYH60989.1"/>
    </source>
</evidence>
<evidence type="ECO:0000256" key="6">
    <source>
        <dbReference type="ARBA" id="ARBA00023136"/>
    </source>
</evidence>
<feature type="transmembrane region" description="Helical" evidence="7">
    <location>
        <begin position="195"/>
        <end position="216"/>
    </location>
</feature>
<comment type="similarity">
    <text evidence="7">Belongs to the binding-protein-dependent transport system permease family.</text>
</comment>
<name>A0A6B1FWJ3_9CHLR</name>
<gene>
    <name evidence="9" type="ORF">F4148_04265</name>
</gene>
<evidence type="ECO:0000256" key="4">
    <source>
        <dbReference type="ARBA" id="ARBA00022692"/>
    </source>
</evidence>
<comment type="caution">
    <text evidence="9">The sequence shown here is derived from an EMBL/GenBank/DDBJ whole genome shotgun (WGS) entry which is preliminary data.</text>
</comment>
<feature type="transmembrane region" description="Helical" evidence="7">
    <location>
        <begin position="252"/>
        <end position="270"/>
    </location>
</feature>